<evidence type="ECO:0000313" key="4">
    <source>
        <dbReference type="Proteomes" id="UP000561011"/>
    </source>
</evidence>
<feature type="chain" id="PRO_5038417204" description="DUF4352 domain-containing protein" evidence="2">
    <location>
        <begin position="22"/>
        <end position="258"/>
    </location>
</feature>
<organism evidence="3 4">
    <name type="scientific">Sanguibacter inulinus</name>
    <dbReference type="NCBI Taxonomy" id="60922"/>
    <lineage>
        <taxon>Bacteria</taxon>
        <taxon>Bacillati</taxon>
        <taxon>Actinomycetota</taxon>
        <taxon>Actinomycetes</taxon>
        <taxon>Micrococcales</taxon>
        <taxon>Sanguibacteraceae</taxon>
        <taxon>Sanguibacter</taxon>
    </lineage>
</organism>
<feature type="compositionally biased region" description="Low complexity" evidence="1">
    <location>
        <begin position="77"/>
        <end position="86"/>
    </location>
</feature>
<protein>
    <recommendedName>
        <fullName evidence="5">DUF4352 domain-containing protein</fullName>
    </recommendedName>
</protein>
<keyword evidence="2" id="KW-0732">Signal</keyword>
<dbReference type="RefSeq" id="WP_056135104.1">
    <property type="nucleotide sequence ID" value="NZ_JACBYE010000048.1"/>
</dbReference>
<accession>A0A853EWX1</accession>
<feature type="region of interest" description="Disordered" evidence="1">
    <location>
        <begin position="22"/>
        <end position="94"/>
    </location>
</feature>
<proteinExistence type="predicted"/>
<dbReference type="PROSITE" id="PS51257">
    <property type="entry name" value="PROKAR_LIPOPROTEIN"/>
    <property type="match status" value="1"/>
</dbReference>
<evidence type="ECO:0000256" key="2">
    <source>
        <dbReference type="SAM" id="SignalP"/>
    </source>
</evidence>
<keyword evidence="4" id="KW-1185">Reference proteome</keyword>
<sequence length="258" mass="26982">MRITRGIASLTVAGLALAGLAACSSDDSDKDSSSILATDSAEETTEASDEPTEEPSEEATEDESEEATDEPSDDSGDAAASGDSPSWAVPTTTPGEKLATIEGTNFTVDVYQVATATASKTGQFVDPDTNLPLIAEGDEIVYVNYVFTNTGSEDIPLSYSLVSVSAEYADWPYLQGMDSIVDSAQFEEMGVTSSAIATGTGEEAPFVWAPGQTFSYGQNFKYQAGSPITFDATLTPADDAGELVHDERQEASVDATIS</sequence>
<comment type="caution">
    <text evidence="3">The sequence shown here is derived from an EMBL/GenBank/DDBJ whole genome shotgun (WGS) entry which is preliminary data.</text>
</comment>
<evidence type="ECO:0008006" key="5">
    <source>
        <dbReference type="Google" id="ProtNLM"/>
    </source>
</evidence>
<gene>
    <name evidence="3" type="ORF">HZZ10_15445</name>
</gene>
<dbReference type="Proteomes" id="UP000561011">
    <property type="component" value="Unassembled WGS sequence"/>
</dbReference>
<evidence type="ECO:0000256" key="1">
    <source>
        <dbReference type="SAM" id="MobiDB-lite"/>
    </source>
</evidence>
<dbReference type="AlphaFoldDB" id="A0A853EWX1"/>
<feature type="compositionally biased region" description="Acidic residues" evidence="1">
    <location>
        <begin position="40"/>
        <end position="76"/>
    </location>
</feature>
<name>A0A853EWX1_9MICO</name>
<evidence type="ECO:0000313" key="3">
    <source>
        <dbReference type="EMBL" id="NYS94910.1"/>
    </source>
</evidence>
<feature type="signal peptide" evidence="2">
    <location>
        <begin position="1"/>
        <end position="21"/>
    </location>
</feature>
<dbReference type="EMBL" id="JACBYE010000048">
    <property type="protein sequence ID" value="NYS94910.1"/>
    <property type="molecule type" value="Genomic_DNA"/>
</dbReference>
<reference evidence="3 4" key="1">
    <citation type="submission" date="2020-07" db="EMBL/GenBank/DDBJ databases">
        <title>MOT database genomes.</title>
        <authorList>
            <person name="Joseph S."/>
            <person name="Aduse-Opoku J."/>
            <person name="Hashim A."/>
            <person name="Wade W."/>
            <person name="Curtis M."/>
        </authorList>
    </citation>
    <scope>NUCLEOTIDE SEQUENCE [LARGE SCALE GENOMIC DNA]</scope>
    <source>
        <strain evidence="3 4">DSM 100099</strain>
    </source>
</reference>